<feature type="transmembrane region" description="Helical" evidence="9">
    <location>
        <begin position="206"/>
        <end position="226"/>
    </location>
</feature>
<evidence type="ECO:0000256" key="6">
    <source>
        <dbReference type="ARBA" id="ARBA00022989"/>
    </source>
</evidence>
<feature type="transmembrane region" description="Helical" evidence="9">
    <location>
        <begin position="439"/>
        <end position="461"/>
    </location>
</feature>
<evidence type="ECO:0000256" key="8">
    <source>
        <dbReference type="SAM" id="MobiDB-lite"/>
    </source>
</evidence>
<evidence type="ECO:0000256" key="2">
    <source>
        <dbReference type="ARBA" id="ARBA00022448"/>
    </source>
</evidence>
<feature type="transmembrane region" description="Helical" evidence="9">
    <location>
        <begin position="247"/>
        <end position="267"/>
    </location>
</feature>
<protein>
    <submittedName>
        <fullName evidence="11">Cellobiose permease IIC component</fullName>
    </submittedName>
</protein>
<dbReference type="InterPro" id="IPR004501">
    <property type="entry name" value="PTS_EIIC_3"/>
</dbReference>
<dbReference type="GO" id="GO:0005886">
    <property type="term" value="C:plasma membrane"/>
    <property type="evidence" value="ECO:0007669"/>
    <property type="project" value="UniProtKB-SubCell"/>
</dbReference>
<feature type="transmembrane region" description="Helical" evidence="9">
    <location>
        <begin position="167"/>
        <end position="186"/>
    </location>
</feature>
<dbReference type="EMBL" id="MXAL01000012">
    <property type="protein sequence ID" value="OWF32135.1"/>
    <property type="molecule type" value="Genomic_DNA"/>
</dbReference>
<feature type="transmembrane region" description="Helical" evidence="9">
    <location>
        <begin position="467"/>
        <end position="486"/>
    </location>
</feature>
<dbReference type="PANTHER" id="PTHR33989:SF4">
    <property type="entry name" value="PTS SYSTEM N,N'-DIACETYLCHITOBIOSE-SPECIFIC EIIC COMPONENT"/>
    <property type="match status" value="1"/>
</dbReference>
<dbReference type="AlphaFoldDB" id="A0A210P6M1"/>
<keyword evidence="3" id="KW-1003">Cell membrane</keyword>
<dbReference type="GO" id="GO:0009401">
    <property type="term" value="P:phosphoenolpyruvate-dependent sugar phosphotransferase system"/>
    <property type="evidence" value="ECO:0007669"/>
    <property type="project" value="InterPro"/>
</dbReference>
<dbReference type="InterPro" id="IPR051088">
    <property type="entry name" value="PTS_Sugar-EIIC/EIIB"/>
</dbReference>
<feature type="transmembrane region" description="Helical" evidence="9">
    <location>
        <begin position="415"/>
        <end position="432"/>
    </location>
</feature>
<evidence type="ECO:0000259" key="10">
    <source>
        <dbReference type="PROSITE" id="PS51105"/>
    </source>
</evidence>
<evidence type="ECO:0000313" key="11">
    <source>
        <dbReference type="EMBL" id="OWF32135.1"/>
    </source>
</evidence>
<reference evidence="11 12" key="1">
    <citation type="submission" date="2017-03" db="EMBL/GenBank/DDBJ databases">
        <title>Genome sequence of Lactobacillus kimchii KACC 12383.</title>
        <authorList>
            <person name="Chun J."/>
        </authorList>
    </citation>
    <scope>NUCLEOTIDE SEQUENCE [LARGE SCALE GENOMIC DNA]</scope>
    <source>
        <strain evidence="11 12">KACC 12383</strain>
    </source>
</reference>
<dbReference type="GO" id="GO:0008982">
    <property type="term" value="F:protein-N(PI)-phosphohistidine-sugar phosphotransferase activity"/>
    <property type="evidence" value="ECO:0007669"/>
    <property type="project" value="InterPro"/>
</dbReference>
<evidence type="ECO:0000256" key="5">
    <source>
        <dbReference type="ARBA" id="ARBA00022692"/>
    </source>
</evidence>
<gene>
    <name evidence="11" type="ORF">LKACC12383_02371</name>
</gene>
<feature type="domain" description="PTS EIIC type-3" evidence="10">
    <location>
        <begin position="66"/>
        <end position="483"/>
    </location>
</feature>
<dbReference type="PROSITE" id="PS51105">
    <property type="entry name" value="PTS_EIIC_TYPE_3"/>
    <property type="match status" value="1"/>
</dbReference>
<dbReference type="Pfam" id="PF02378">
    <property type="entry name" value="PTS_EIIC"/>
    <property type="match status" value="1"/>
</dbReference>
<sequence>MPLLWSIISLADNLYTNYQNLVKIHLYKFIKKSLHKNKSRYNWCCGKRFQINQGVEYIMKFDVKKVQEPILKASVWVQGNSILQAIKNAFIMTIPFTIVGSFSNVIKMQLDQLIKNQHIHSEILTNISNLFGYLNAATLGIIGIIVVLCSSYSYARELKKKYKEVNIFLAVILALAAYFVMVPNNVNFADPKAKVIQGFSTNFFDYQGMFTALVVGMIAVWVYARFGKTKFKIKMPDSVPQNIFDSFASLVPITGALMIFGIIRIIIQSLGYTSIIEIITVVLVKPLLSVGTGLPAIIVVILMEQILWFLGLHGFNIVWGVVSAFWLPIYLQNCAQYARTQSFAGIGIAPNTMTNVYAMIGGSGATFGLLIAMLIFTHKGEKEREVAKLGFIPGCFGINEPIIFGLPIVLNPIMFLPWIFVPLINAVIGYVVTKIGWVVPLVVLNSGSEPIFFSTWLTGAFHTSPVVLTLVLVILDTFLYAPFVILNQRSERAAIAKQNEQENDEDKSVFKNETEEEPSDGPETA</sequence>
<evidence type="ECO:0000256" key="3">
    <source>
        <dbReference type="ARBA" id="ARBA00022475"/>
    </source>
</evidence>
<comment type="caution">
    <text evidence="11">The sequence shown here is derived from an EMBL/GenBank/DDBJ whole genome shotgun (WGS) entry which is preliminary data.</text>
</comment>
<name>A0A210P6M1_9LACO</name>
<keyword evidence="5 9" id="KW-0812">Transmembrane</keyword>
<dbReference type="PANTHER" id="PTHR33989">
    <property type="match status" value="1"/>
</dbReference>
<dbReference type="GO" id="GO:1902815">
    <property type="term" value="P:N,N'-diacetylchitobiose import"/>
    <property type="evidence" value="ECO:0007669"/>
    <property type="project" value="TreeGrafter"/>
</dbReference>
<feature type="transmembrane region" description="Helical" evidence="9">
    <location>
        <begin position="309"/>
        <end position="331"/>
    </location>
</feature>
<evidence type="ECO:0000313" key="12">
    <source>
        <dbReference type="Proteomes" id="UP000196649"/>
    </source>
</evidence>
<evidence type="ECO:0000256" key="7">
    <source>
        <dbReference type="ARBA" id="ARBA00023136"/>
    </source>
</evidence>
<feature type="transmembrane region" description="Helical" evidence="9">
    <location>
        <begin position="356"/>
        <end position="377"/>
    </location>
</feature>
<comment type="subcellular location">
    <subcellularLocation>
        <location evidence="1">Cell membrane</location>
        <topology evidence="1">Multi-pass membrane protein</topology>
    </subcellularLocation>
</comment>
<evidence type="ECO:0000256" key="1">
    <source>
        <dbReference type="ARBA" id="ARBA00004651"/>
    </source>
</evidence>
<keyword evidence="7 9" id="KW-0472">Membrane</keyword>
<keyword evidence="6 9" id="KW-1133">Transmembrane helix</keyword>
<evidence type="ECO:0000256" key="9">
    <source>
        <dbReference type="SAM" id="Phobius"/>
    </source>
</evidence>
<accession>A0A210P6M1</accession>
<feature type="region of interest" description="Disordered" evidence="8">
    <location>
        <begin position="496"/>
        <end position="525"/>
    </location>
</feature>
<dbReference type="NCBIfam" id="TIGR00410">
    <property type="entry name" value="lacE"/>
    <property type="match status" value="1"/>
</dbReference>
<evidence type="ECO:0000256" key="4">
    <source>
        <dbReference type="ARBA" id="ARBA00022597"/>
    </source>
</evidence>
<feature type="transmembrane region" description="Helical" evidence="9">
    <location>
        <begin position="279"/>
        <end position="302"/>
    </location>
</feature>
<proteinExistence type="predicted"/>
<keyword evidence="4" id="KW-0762">Sugar transport</keyword>
<feature type="transmembrane region" description="Helical" evidence="9">
    <location>
        <begin position="130"/>
        <end position="155"/>
    </location>
</feature>
<feature type="compositionally biased region" description="Acidic residues" evidence="8">
    <location>
        <begin position="514"/>
        <end position="525"/>
    </location>
</feature>
<organism evidence="11 12">
    <name type="scientific">Companilactobacillus kimchii</name>
    <dbReference type="NCBI Taxonomy" id="2801452"/>
    <lineage>
        <taxon>Bacteria</taxon>
        <taxon>Bacillati</taxon>
        <taxon>Bacillota</taxon>
        <taxon>Bacilli</taxon>
        <taxon>Lactobacillales</taxon>
        <taxon>Lactobacillaceae</taxon>
        <taxon>Companilactobacillus</taxon>
    </lineage>
</organism>
<dbReference type="Proteomes" id="UP000196649">
    <property type="component" value="Unassembled WGS sequence"/>
</dbReference>
<dbReference type="InterPro" id="IPR003352">
    <property type="entry name" value="PTS_EIIC"/>
</dbReference>
<feature type="transmembrane region" description="Helical" evidence="9">
    <location>
        <begin position="389"/>
        <end position="409"/>
    </location>
</feature>
<keyword evidence="2" id="KW-0813">Transport</keyword>